<reference evidence="8 9" key="1">
    <citation type="journal article" date="2019" name="Int. J. Syst. Evol. Microbiol.">
        <title>The Global Catalogue of Microorganisms (GCM) 10K type strain sequencing project: providing services to taxonomists for standard genome sequencing and annotation.</title>
        <authorList>
            <consortium name="The Broad Institute Genomics Platform"/>
            <consortium name="The Broad Institute Genome Sequencing Center for Infectious Disease"/>
            <person name="Wu L."/>
            <person name="Ma J."/>
        </authorList>
    </citation>
    <scope>NUCLEOTIDE SEQUENCE [LARGE SCALE GENOMIC DNA]</scope>
    <source>
        <strain evidence="8 9">JCM 15395</strain>
    </source>
</reference>
<comment type="caution">
    <text evidence="8">The sequence shown here is derived from an EMBL/GenBank/DDBJ whole genome shotgun (WGS) entry which is preliminary data.</text>
</comment>
<keyword evidence="9" id="KW-1185">Reference proteome</keyword>
<keyword evidence="4 6" id="KW-0732">Signal</keyword>
<accession>A0ABN1G8C7</accession>
<evidence type="ECO:0000256" key="6">
    <source>
        <dbReference type="SAM" id="SignalP"/>
    </source>
</evidence>
<comment type="similarity">
    <text evidence="2">Belongs to the bacterial solute-binding protein 5 family.</text>
</comment>
<evidence type="ECO:0000256" key="4">
    <source>
        <dbReference type="ARBA" id="ARBA00022729"/>
    </source>
</evidence>
<feature type="domain" description="Solute-binding protein family 5" evidence="7">
    <location>
        <begin position="101"/>
        <end position="490"/>
    </location>
</feature>
<dbReference type="SUPFAM" id="SSF53850">
    <property type="entry name" value="Periplasmic binding protein-like II"/>
    <property type="match status" value="1"/>
</dbReference>
<dbReference type="PANTHER" id="PTHR30290:SF10">
    <property type="entry name" value="PERIPLASMIC OLIGOPEPTIDE-BINDING PROTEIN-RELATED"/>
    <property type="match status" value="1"/>
</dbReference>
<dbReference type="Gene3D" id="3.10.105.10">
    <property type="entry name" value="Dipeptide-binding Protein, Domain 3"/>
    <property type="match status" value="1"/>
</dbReference>
<feature type="chain" id="PRO_5046654528" evidence="6">
    <location>
        <begin position="24"/>
        <end position="575"/>
    </location>
</feature>
<sequence length="575" mass="64312">MNKGRLKWGFIAALLLALGMVLAACSGGGDGGSGEGDSGSDSASGNDEKSSENKELAEEQVLHLVRGSDLPSVDPSIATDTTSAEVIGRTHPGLVTFKNKELVPEMAKEMPKKSEDGLTYTFKLRENLKWSNGDPLTAEDFVYAWQRLIDPDTKSEYAYIMGVANVKNADKIMNQDSDIYGQVEKLGVKAVDEHTLKITLESPIPFFTSLMTFNKFAPLNKEFVKKQGKNFAKEPKNLLTVGPYKLTEWDHGVGWTLEKNPDYYAADEVNITKATFKVVKEQNTQLSLYKSDEIQMDALSSEQVDAWKDKPDFQQVPKGCVFWWTLNANNVPEFKNEKVRKAMSMVIDRKGLTNVLLNNGSIPAQYVVPKGLAMGPDGKDFREGVDDYLPGGVEEAKKLWKEAKKELGIDSLEVEYATTDGDKAAQMGEYMANQLEQLEGLKVTIKKLPWNAYLEATQNDKAEIGAGSGWCPDYKDPMTFLGYWYSENPNTDGLGLKREDYDKLIEEARQLAKDQKPKERWAAMKEAEKVLIENAYTIPTYQAGEALVIKPYVEGITMQSFGIEYYFREAKVYKH</sequence>
<evidence type="ECO:0000256" key="1">
    <source>
        <dbReference type="ARBA" id="ARBA00004196"/>
    </source>
</evidence>
<dbReference type="Proteomes" id="UP001500866">
    <property type="component" value="Unassembled WGS sequence"/>
</dbReference>
<dbReference type="Pfam" id="PF00496">
    <property type="entry name" value="SBP_bac_5"/>
    <property type="match status" value="1"/>
</dbReference>
<keyword evidence="3" id="KW-0813">Transport</keyword>
<evidence type="ECO:0000256" key="3">
    <source>
        <dbReference type="ARBA" id="ARBA00022448"/>
    </source>
</evidence>
<feature type="compositionally biased region" description="Basic and acidic residues" evidence="5">
    <location>
        <begin position="46"/>
        <end position="56"/>
    </location>
</feature>
<evidence type="ECO:0000256" key="2">
    <source>
        <dbReference type="ARBA" id="ARBA00005695"/>
    </source>
</evidence>
<dbReference type="InterPro" id="IPR000914">
    <property type="entry name" value="SBP_5_dom"/>
</dbReference>
<gene>
    <name evidence="8" type="ORF">GCM10009001_24120</name>
</gene>
<evidence type="ECO:0000313" key="9">
    <source>
        <dbReference type="Proteomes" id="UP001500866"/>
    </source>
</evidence>
<dbReference type="CDD" id="cd08504">
    <property type="entry name" value="PBP2_OppA"/>
    <property type="match status" value="1"/>
</dbReference>
<dbReference type="PANTHER" id="PTHR30290">
    <property type="entry name" value="PERIPLASMIC BINDING COMPONENT OF ABC TRANSPORTER"/>
    <property type="match status" value="1"/>
</dbReference>
<dbReference type="Gene3D" id="3.40.190.10">
    <property type="entry name" value="Periplasmic binding protein-like II"/>
    <property type="match status" value="1"/>
</dbReference>
<feature type="region of interest" description="Disordered" evidence="5">
    <location>
        <begin position="29"/>
        <end position="56"/>
    </location>
</feature>
<evidence type="ECO:0000256" key="5">
    <source>
        <dbReference type="SAM" id="MobiDB-lite"/>
    </source>
</evidence>
<comment type="subcellular location">
    <subcellularLocation>
        <location evidence="1">Cell envelope</location>
    </subcellularLocation>
</comment>
<dbReference type="InterPro" id="IPR030678">
    <property type="entry name" value="Peptide/Ni-bd"/>
</dbReference>
<dbReference type="PIRSF" id="PIRSF002741">
    <property type="entry name" value="MppA"/>
    <property type="match status" value="1"/>
</dbReference>
<protein>
    <submittedName>
        <fullName evidence="8">Peptide ABC transporter substrate-binding protein</fullName>
    </submittedName>
</protein>
<dbReference type="EMBL" id="BAAADS010000016">
    <property type="protein sequence ID" value="GAA0606035.1"/>
    <property type="molecule type" value="Genomic_DNA"/>
</dbReference>
<dbReference type="PROSITE" id="PS51257">
    <property type="entry name" value="PROKAR_LIPOPROTEIN"/>
    <property type="match status" value="1"/>
</dbReference>
<proteinExistence type="inferred from homology"/>
<dbReference type="Gene3D" id="3.90.76.10">
    <property type="entry name" value="Dipeptide-binding Protein, Domain 1"/>
    <property type="match status" value="1"/>
</dbReference>
<feature type="signal peptide" evidence="6">
    <location>
        <begin position="1"/>
        <end position="23"/>
    </location>
</feature>
<dbReference type="RefSeq" id="WP_343813373.1">
    <property type="nucleotide sequence ID" value="NZ_BAAADS010000016.1"/>
</dbReference>
<evidence type="ECO:0000313" key="8">
    <source>
        <dbReference type="EMBL" id="GAA0606035.1"/>
    </source>
</evidence>
<dbReference type="InterPro" id="IPR039424">
    <property type="entry name" value="SBP_5"/>
</dbReference>
<organism evidence="8 9">
    <name type="scientific">Virgibacillus siamensis</name>
    <dbReference type="NCBI Taxonomy" id="480071"/>
    <lineage>
        <taxon>Bacteria</taxon>
        <taxon>Bacillati</taxon>
        <taxon>Bacillota</taxon>
        <taxon>Bacilli</taxon>
        <taxon>Bacillales</taxon>
        <taxon>Bacillaceae</taxon>
        <taxon>Virgibacillus</taxon>
    </lineage>
</organism>
<name>A0ABN1G8C7_9BACI</name>
<evidence type="ECO:0000259" key="7">
    <source>
        <dbReference type="Pfam" id="PF00496"/>
    </source>
</evidence>